<dbReference type="NCBIfam" id="NF000496">
    <property type="entry name" value="Fos_GSH"/>
    <property type="match status" value="1"/>
</dbReference>
<name>A0A923GDH5_9PSED</name>
<organism evidence="2">
    <name type="scientific">Pseudomonas peradeniyensis</name>
    <dbReference type="NCBI Taxonomy" id="2745488"/>
    <lineage>
        <taxon>Bacteria</taxon>
        <taxon>Pseudomonadati</taxon>
        <taxon>Pseudomonadota</taxon>
        <taxon>Gammaproteobacteria</taxon>
        <taxon>Pseudomonadales</taxon>
        <taxon>Pseudomonadaceae</taxon>
        <taxon>Pseudomonas</taxon>
    </lineage>
</organism>
<dbReference type="PROSITE" id="PS51819">
    <property type="entry name" value="VOC"/>
    <property type="match status" value="1"/>
</dbReference>
<dbReference type="InterPro" id="IPR029068">
    <property type="entry name" value="Glyas_Bleomycin-R_OHBP_Dase"/>
</dbReference>
<dbReference type="Gene3D" id="3.10.180.10">
    <property type="entry name" value="2,3-Dihydroxybiphenyl 1,2-Dioxygenase, domain 1"/>
    <property type="match status" value="1"/>
</dbReference>
<reference evidence="2" key="1">
    <citation type="journal article" date="2020" name="Microorganisms">
        <title>Reliable Identification of Environmental Pseudomonas Isolates Using the rpoD Gene.</title>
        <authorList>
            <consortium name="The Broad Institute Genome Sequencing Platform"/>
            <person name="Girard L."/>
            <person name="Lood C."/>
            <person name="Rokni-Zadeh H."/>
            <person name="van Noort V."/>
            <person name="Lavigne R."/>
            <person name="De Mot R."/>
        </authorList>
    </citation>
    <scope>NUCLEOTIDE SEQUENCE</scope>
    <source>
        <strain evidence="2">BW13M1</strain>
    </source>
</reference>
<proteinExistence type="predicted"/>
<keyword evidence="2" id="KW-0808">Transferase</keyword>
<dbReference type="GO" id="GO:0016740">
    <property type="term" value="F:transferase activity"/>
    <property type="evidence" value="ECO:0007669"/>
    <property type="project" value="UniProtKB-KW"/>
</dbReference>
<sequence>MLNGLNHLTLAVSNLPASIVFYQQVLGFKLDARWDRGAYLSLGDLWLCLSVDQIEAGDLQRNYTHYAFSIHQADFAAFAQRLHEHAVQLWKQDSSEGDSLYFLDPDGHQLEAHVGDLQSRLAACRVKPYAGMVFYD</sequence>
<dbReference type="InterPro" id="IPR037523">
    <property type="entry name" value="VOC_core"/>
</dbReference>
<dbReference type="InterPro" id="IPR004360">
    <property type="entry name" value="Glyas_Fos-R_dOase_dom"/>
</dbReference>
<dbReference type="EMBL" id="JABWRJ010000047">
    <property type="protein sequence ID" value="MBC3448835.1"/>
    <property type="molecule type" value="Genomic_DNA"/>
</dbReference>
<protein>
    <submittedName>
        <fullName evidence="2">Fosfomycin resistance glutathione transferase</fullName>
    </submittedName>
</protein>
<dbReference type="PANTHER" id="PTHR21366:SF14">
    <property type="entry name" value="GLYOXALASE DOMAIN-CONTAINING PROTEIN 5"/>
    <property type="match status" value="1"/>
</dbReference>
<comment type="caution">
    <text evidence="2">The sequence shown here is derived from an EMBL/GenBank/DDBJ whole genome shotgun (WGS) entry which is preliminary data.</text>
</comment>
<feature type="domain" description="VOC" evidence="1">
    <location>
        <begin position="4"/>
        <end position="115"/>
    </location>
</feature>
<dbReference type="AlphaFoldDB" id="A0A923GDH5"/>
<dbReference type="RefSeq" id="WP_186735237.1">
    <property type="nucleotide sequence ID" value="NZ_JABWRJ020000001.1"/>
</dbReference>
<gene>
    <name evidence="2" type="primary">fos</name>
    <name evidence="2" type="ORF">HU751_23915</name>
</gene>
<dbReference type="SUPFAM" id="SSF54593">
    <property type="entry name" value="Glyoxalase/Bleomycin resistance protein/Dihydroxybiphenyl dioxygenase"/>
    <property type="match status" value="1"/>
</dbReference>
<reference evidence="2" key="2">
    <citation type="submission" date="2020-07" db="EMBL/GenBank/DDBJ databases">
        <authorList>
            <person name="Lood C."/>
            <person name="Girard L."/>
        </authorList>
    </citation>
    <scope>NUCLEOTIDE SEQUENCE</scope>
    <source>
        <strain evidence="2">BW13M1</strain>
    </source>
</reference>
<dbReference type="Pfam" id="PF00903">
    <property type="entry name" value="Glyoxalase"/>
    <property type="match status" value="1"/>
</dbReference>
<dbReference type="InterPro" id="IPR050383">
    <property type="entry name" value="GlyoxalaseI/FosfomycinResist"/>
</dbReference>
<evidence type="ECO:0000259" key="1">
    <source>
        <dbReference type="PROSITE" id="PS51819"/>
    </source>
</evidence>
<accession>A0A923GDH5</accession>
<dbReference type="PANTHER" id="PTHR21366">
    <property type="entry name" value="GLYOXALASE FAMILY PROTEIN"/>
    <property type="match status" value="1"/>
</dbReference>
<evidence type="ECO:0000313" key="2">
    <source>
        <dbReference type="EMBL" id="MBC3448835.1"/>
    </source>
</evidence>